<dbReference type="Pfam" id="PF02902">
    <property type="entry name" value="Peptidase_C48"/>
    <property type="match status" value="1"/>
</dbReference>
<dbReference type="Gene3D" id="3.80.10.10">
    <property type="entry name" value="Ribonuclease Inhibitor"/>
    <property type="match status" value="1"/>
</dbReference>
<evidence type="ECO:0000313" key="9">
    <source>
        <dbReference type="Proteomes" id="UP000655225"/>
    </source>
</evidence>
<comment type="similarity">
    <text evidence="1">Belongs to the peptidase C48 family.</text>
</comment>
<evidence type="ECO:0000256" key="6">
    <source>
        <dbReference type="ARBA" id="ARBA00022807"/>
    </source>
</evidence>
<evidence type="ECO:0000256" key="3">
    <source>
        <dbReference type="ARBA" id="ARBA00022670"/>
    </source>
</evidence>
<dbReference type="InterPro" id="IPR003653">
    <property type="entry name" value="Peptidase_C48_C"/>
</dbReference>
<sequence length="492" mass="54652">MLNQTEGFSFPRLNSRLSLPKSLGSRSGNNFFSPAKGNYITGSIAEFVNGLSECTNSSIEVLDFSSNELCGNLPDSLGHLKNLRCLDLSHNSFWGSIPASIGSLWSLIELDLSYNGMNETIPASIGSLWSLIELDLSYNGMTGSVLKSMGQLSELVQLDLSGNQWEGIISEAHFANLTRLEWLDLSLRSLTKSLVLDVRSEWIPPFRLNLMQEDTKLAKARGDDLGKDRVMDIGLSFASFWLELESFRYKGVVLRRSDLDILRNPCYVDDDIINFYFNYLSSFCCSQDILLVPPAVSCCLANDEDLNDHMEHLKLSGKKLVIFSINNCDFSCGEEGGGTHWSLLAYYRDMNAFVHHDSMEGTNRWVAEKLYEAIKGSVGAVSVTSASASKLSSKGRNKKNKKGSVAAAKFTVAAPTSAPCFIEHHTPQQLNGYDCGLYVMAIAKLICEWYENECKGKGDQWFSALEERVNSSVEVSMRTEILSLIQEMRNGN</sequence>
<dbReference type="GO" id="GO:0006508">
    <property type="term" value="P:proteolysis"/>
    <property type="evidence" value="ECO:0007669"/>
    <property type="project" value="UniProtKB-KW"/>
</dbReference>
<evidence type="ECO:0000256" key="2">
    <source>
        <dbReference type="ARBA" id="ARBA00022614"/>
    </source>
</evidence>
<dbReference type="GO" id="GO:0008234">
    <property type="term" value="F:cysteine-type peptidase activity"/>
    <property type="evidence" value="ECO:0007669"/>
    <property type="project" value="UniProtKB-KW"/>
</dbReference>
<dbReference type="GO" id="GO:0000338">
    <property type="term" value="P:protein deneddylation"/>
    <property type="evidence" value="ECO:0007669"/>
    <property type="project" value="TreeGrafter"/>
</dbReference>
<protein>
    <recommendedName>
        <fullName evidence="7">Ubiquitin-like protease family profile domain-containing protein</fullName>
    </recommendedName>
</protein>
<dbReference type="PROSITE" id="PS50600">
    <property type="entry name" value="ULP_PROTEASE"/>
    <property type="match status" value="1"/>
</dbReference>
<comment type="caution">
    <text evidence="8">The sequence shown here is derived from an EMBL/GenBank/DDBJ whole genome shotgun (WGS) entry which is preliminary data.</text>
</comment>
<evidence type="ECO:0000313" key="8">
    <source>
        <dbReference type="EMBL" id="KAF8406061.1"/>
    </source>
</evidence>
<dbReference type="PANTHER" id="PTHR46468">
    <property type="entry name" value="SENTRIN-SPECIFIC PROTEASE 8"/>
    <property type="match status" value="1"/>
</dbReference>
<evidence type="ECO:0000256" key="5">
    <source>
        <dbReference type="ARBA" id="ARBA00022801"/>
    </source>
</evidence>
<feature type="domain" description="Ubiquitin-like protease family profile" evidence="7">
    <location>
        <begin position="252"/>
        <end position="446"/>
    </location>
</feature>
<accession>A0A834ZFV0</accession>
<keyword evidence="2" id="KW-0433">Leucine-rich repeat</keyword>
<organism evidence="8 9">
    <name type="scientific">Tetracentron sinense</name>
    <name type="common">Spur-leaf</name>
    <dbReference type="NCBI Taxonomy" id="13715"/>
    <lineage>
        <taxon>Eukaryota</taxon>
        <taxon>Viridiplantae</taxon>
        <taxon>Streptophyta</taxon>
        <taxon>Embryophyta</taxon>
        <taxon>Tracheophyta</taxon>
        <taxon>Spermatophyta</taxon>
        <taxon>Magnoliopsida</taxon>
        <taxon>Trochodendrales</taxon>
        <taxon>Trochodendraceae</taxon>
        <taxon>Tetracentron</taxon>
    </lineage>
</organism>
<dbReference type="AlphaFoldDB" id="A0A834ZFV0"/>
<gene>
    <name evidence="8" type="ORF">HHK36_008141</name>
</gene>
<name>A0A834ZFV0_TETSI</name>
<dbReference type="EMBL" id="JABCRI010000005">
    <property type="protein sequence ID" value="KAF8406061.1"/>
    <property type="molecule type" value="Genomic_DNA"/>
</dbReference>
<reference evidence="8 9" key="1">
    <citation type="submission" date="2020-04" db="EMBL/GenBank/DDBJ databases">
        <title>Plant Genome Project.</title>
        <authorList>
            <person name="Zhang R.-G."/>
        </authorList>
    </citation>
    <scope>NUCLEOTIDE SEQUENCE [LARGE SCALE GENOMIC DNA]</scope>
    <source>
        <strain evidence="8">YNK0</strain>
        <tissue evidence="8">Leaf</tissue>
    </source>
</reference>
<proteinExistence type="inferred from homology"/>
<dbReference type="InterPro" id="IPR055414">
    <property type="entry name" value="LRR_R13L4/SHOC2-like"/>
</dbReference>
<evidence type="ECO:0000256" key="1">
    <source>
        <dbReference type="ARBA" id="ARBA00005234"/>
    </source>
</evidence>
<dbReference type="GO" id="GO:0019784">
    <property type="term" value="F:deNEDDylase activity"/>
    <property type="evidence" value="ECO:0007669"/>
    <property type="project" value="InterPro"/>
</dbReference>
<dbReference type="FunFam" id="3.80.10.10:FF:000383">
    <property type="entry name" value="Leucine-rich repeat receptor protein kinase EMS1"/>
    <property type="match status" value="1"/>
</dbReference>
<evidence type="ECO:0000259" key="7">
    <source>
        <dbReference type="PROSITE" id="PS50600"/>
    </source>
</evidence>
<dbReference type="OrthoDB" id="5065855at2759"/>
<keyword evidence="6" id="KW-0788">Thiol protease</keyword>
<dbReference type="Proteomes" id="UP000655225">
    <property type="component" value="Unassembled WGS sequence"/>
</dbReference>
<keyword evidence="3" id="KW-0645">Protease</keyword>
<dbReference type="InterPro" id="IPR038765">
    <property type="entry name" value="Papain-like_cys_pep_sf"/>
</dbReference>
<dbReference type="Pfam" id="PF23598">
    <property type="entry name" value="LRR_14"/>
    <property type="match status" value="1"/>
</dbReference>
<dbReference type="PANTHER" id="PTHR46468:SF2">
    <property type="entry name" value="PROTEASE, SENP8, PUTATIVE-RELATED"/>
    <property type="match status" value="1"/>
</dbReference>
<dbReference type="InterPro" id="IPR044613">
    <property type="entry name" value="Nep1/2-like"/>
</dbReference>
<keyword evidence="9" id="KW-1185">Reference proteome</keyword>
<dbReference type="SUPFAM" id="SSF54001">
    <property type="entry name" value="Cysteine proteinases"/>
    <property type="match status" value="1"/>
</dbReference>
<dbReference type="InterPro" id="IPR032675">
    <property type="entry name" value="LRR_dom_sf"/>
</dbReference>
<dbReference type="Gene3D" id="3.40.395.10">
    <property type="entry name" value="Adenoviral Proteinase, Chain A"/>
    <property type="match status" value="1"/>
</dbReference>
<evidence type="ECO:0000256" key="4">
    <source>
        <dbReference type="ARBA" id="ARBA00022737"/>
    </source>
</evidence>
<keyword evidence="4" id="KW-0677">Repeat</keyword>
<dbReference type="SUPFAM" id="SSF52058">
    <property type="entry name" value="L domain-like"/>
    <property type="match status" value="1"/>
</dbReference>
<keyword evidence="5" id="KW-0378">Hydrolase</keyword>